<sequence length="107" mass="11968">MAQKVFKVRLNPLEVQDLIEKNIYEELVFSDAYDLGSGKYILITVYDKYYMRTGSNTGLVIVCENTTENTIVKITSTGSGSGLLGIDWGSGESFIKKVKEIISEYII</sequence>
<dbReference type="EMBL" id="LN679999">
    <property type="protein sequence ID" value="CEJ75534.1"/>
    <property type="molecule type" value="Genomic_DNA"/>
</dbReference>
<keyword evidence="2" id="KW-1185">Reference proteome</keyword>
<protein>
    <submittedName>
        <fullName evidence="1">Uncharacterized protein</fullName>
    </submittedName>
</protein>
<dbReference type="RefSeq" id="WP_054631310.1">
    <property type="nucleotide sequence ID" value="NZ_CDNJ01000026.1"/>
</dbReference>
<dbReference type="GeneID" id="97539260"/>
<accession>A0ABM9RTV4</accession>
<dbReference type="Pfam" id="PF19524">
    <property type="entry name" value="DUF6054"/>
    <property type="match status" value="1"/>
</dbReference>
<geneLocation type="plasmid" evidence="1 2">
    <name>pCS1</name>
</geneLocation>
<dbReference type="Proteomes" id="UP000032811">
    <property type="component" value="Plasmid pCS1"/>
</dbReference>
<proteinExistence type="predicted"/>
<name>A0ABM9RTV4_PARSO</name>
<gene>
    <name evidence="1" type="ORF">ATCC9714PCS11_00751</name>
</gene>
<evidence type="ECO:0000313" key="2">
    <source>
        <dbReference type="Proteomes" id="UP000032811"/>
    </source>
</evidence>
<organism evidence="1 2">
    <name type="scientific">Paraclostridium sordellii</name>
    <name type="common">Clostridium sordellii</name>
    <dbReference type="NCBI Taxonomy" id="1505"/>
    <lineage>
        <taxon>Bacteria</taxon>
        <taxon>Bacillati</taxon>
        <taxon>Bacillota</taxon>
        <taxon>Clostridia</taxon>
        <taxon>Peptostreptococcales</taxon>
        <taxon>Peptostreptococcaceae</taxon>
        <taxon>Paraclostridium</taxon>
    </lineage>
</organism>
<keyword evidence="1" id="KW-0614">Plasmid</keyword>
<evidence type="ECO:0000313" key="1">
    <source>
        <dbReference type="EMBL" id="CEJ75534.1"/>
    </source>
</evidence>
<dbReference type="InterPro" id="IPR046117">
    <property type="entry name" value="DUF6054"/>
</dbReference>
<reference evidence="1 2" key="1">
    <citation type="submission" date="2014-11" db="EMBL/GenBank/DDBJ databases">
        <authorList>
            <person name="Aslett M.A."/>
            <person name="De Silva N."/>
        </authorList>
    </citation>
    <scope>NUCLEOTIDE SEQUENCE [LARGE SCALE GENOMIC DNA]</scope>
    <source>
        <strain evidence="1 2">ATCC9714</strain>
        <plasmid evidence="1 2">pCS1</plasmid>
    </source>
</reference>